<dbReference type="EMBL" id="JANAVB010038020">
    <property type="protein sequence ID" value="KAJ6801347.1"/>
    <property type="molecule type" value="Genomic_DNA"/>
</dbReference>
<feature type="region of interest" description="Disordered" evidence="1">
    <location>
        <begin position="1"/>
        <end position="104"/>
    </location>
</feature>
<evidence type="ECO:0000313" key="2">
    <source>
        <dbReference type="EMBL" id="KAJ6801347.1"/>
    </source>
</evidence>
<dbReference type="AlphaFoldDB" id="A0AAX6EB49"/>
<evidence type="ECO:0000256" key="1">
    <source>
        <dbReference type="SAM" id="MobiDB-lite"/>
    </source>
</evidence>
<protein>
    <submittedName>
        <fullName evidence="2">Serine/arginine repetitive matrix protein 1-like</fullName>
    </submittedName>
</protein>
<comment type="caution">
    <text evidence="2">The sequence shown here is derived from an EMBL/GenBank/DDBJ whole genome shotgun (WGS) entry which is preliminary data.</text>
</comment>
<sequence>MAGRKEDSVGSRGSRSTPDGRAGAALGSHRTEGRHHRGDAVDEAPVATEVAAHHEESTPCTGGPGSGALKGASSRWQVPARVDGREASTRQTRRGSAMATCSQR</sequence>
<reference evidence="2" key="1">
    <citation type="journal article" date="2023" name="GigaByte">
        <title>Genome assembly of the bearded iris, Iris pallida Lam.</title>
        <authorList>
            <person name="Bruccoleri R.E."/>
            <person name="Oakeley E.J."/>
            <person name="Faust A.M.E."/>
            <person name="Altorfer M."/>
            <person name="Dessus-Babus S."/>
            <person name="Burckhardt D."/>
            <person name="Oertli M."/>
            <person name="Naumann U."/>
            <person name="Petersen F."/>
            <person name="Wong J."/>
        </authorList>
    </citation>
    <scope>NUCLEOTIDE SEQUENCE</scope>
    <source>
        <strain evidence="2">GSM-AAB239-AS_SAM_17_03QT</strain>
    </source>
</reference>
<name>A0AAX6EB49_IRIPA</name>
<gene>
    <name evidence="2" type="ORF">M6B38_197560</name>
</gene>
<organism evidence="2 3">
    <name type="scientific">Iris pallida</name>
    <name type="common">Sweet iris</name>
    <dbReference type="NCBI Taxonomy" id="29817"/>
    <lineage>
        <taxon>Eukaryota</taxon>
        <taxon>Viridiplantae</taxon>
        <taxon>Streptophyta</taxon>
        <taxon>Embryophyta</taxon>
        <taxon>Tracheophyta</taxon>
        <taxon>Spermatophyta</taxon>
        <taxon>Magnoliopsida</taxon>
        <taxon>Liliopsida</taxon>
        <taxon>Asparagales</taxon>
        <taxon>Iridaceae</taxon>
        <taxon>Iridoideae</taxon>
        <taxon>Irideae</taxon>
        <taxon>Iris</taxon>
    </lineage>
</organism>
<proteinExistence type="predicted"/>
<reference evidence="2" key="2">
    <citation type="submission" date="2023-04" db="EMBL/GenBank/DDBJ databases">
        <authorList>
            <person name="Bruccoleri R.E."/>
            <person name="Oakeley E.J."/>
            <person name="Faust A.-M."/>
            <person name="Dessus-Babus S."/>
            <person name="Altorfer M."/>
            <person name="Burckhardt D."/>
            <person name="Oertli M."/>
            <person name="Naumann U."/>
            <person name="Petersen F."/>
            <person name="Wong J."/>
        </authorList>
    </citation>
    <scope>NUCLEOTIDE SEQUENCE</scope>
    <source>
        <strain evidence="2">GSM-AAB239-AS_SAM_17_03QT</strain>
        <tissue evidence="2">Leaf</tissue>
    </source>
</reference>
<keyword evidence="3" id="KW-1185">Reference proteome</keyword>
<dbReference type="Proteomes" id="UP001140949">
    <property type="component" value="Unassembled WGS sequence"/>
</dbReference>
<accession>A0AAX6EB49</accession>
<evidence type="ECO:0000313" key="3">
    <source>
        <dbReference type="Proteomes" id="UP001140949"/>
    </source>
</evidence>